<evidence type="ECO:0008006" key="4">
    <source>
        <dbReference type="Google" id="ProtNLM"/>
    </source>
</evidence>
<protein>
    <recommendedName>
        <fullName evidence="4">Protein kinase domain-containing protein</fullName>
    </recommendedName>
</protein>
<dbReference type="SUPFAM" id="SSF56112">
    <property type="entry name" value="Protein kinase-like (PK-like)"/>
    <property type="match status" value="1"/>
</dbReference>
<organism evidence="2 3">
    <name type="scientific">Ganoderma sinense ZZ0214-1</name>
    <dbReference type="NCBI Taxonomy" id="1077348"/>
    <lineage>
        <taxon>Eukaryota</taxon>
        <taxon>Fungi</taxon>
        <taxon>Dikarya</taxon>
        <taxon>Basidiomycota</taxon>
        <taxon>Agaricomycotina</taxon>
        <taxon>Agaricomycetes</taxon>
        <taxon>Polyporales</taxon>
        <taxon>Polyporaceae</taxon>
        <taxon>Ganoderma</taxon>
    </lineage>
</organism>
<dbReference type="STRING" id="1077348.A0A2G8S9S5"/>
<comment type="caution">
    <text evidence="2">The sequence shown here is derived from an EMBL/GenBank/DDBJ whole genome shotgun (WGS) entry which is preliminary data.</text>
</comment>
<dbReference type="InterPro" id="IPR011009">
    <property type="entry name" value="Kinase-like_dom_sf"/>
</dbReference>
<sequence>MKTMTLVDGLNASVPLTAFASPEVVVVTWNGELVGTMGQLGGSSLRAEMRQVGAMAVKVKVPELQYAELPQMAKTKWSPAKQPSASEGERSTLFLHSVEPTTTFASTTPPSPRRPHLRLDDPTFASTTPPSHHTLAPRRTTPPLLDTITLALDHHHVPARHRPANMRSTVFTGMLNVEPYHFEVTFYKPYEEVKASDVLDAAKEFMVQYVHRRCKIKWVLSEVKDLFLLRFLKQEDAFVVGSEPPGDPLSDRYPSNYSRSAADWYWGTGYHMSSEAVHTDSLLSHWLESQDATKVRWYVLLKVPLEPTSQFAPSGFEDASGLAQHRIAYMNAVEMDVENRLETGVASPAKVSADVSKFLSEQKTRTPISNGLLTHSDYGVNPIVLIPIFAEIHNMLAHPDLVTLELSQEVSSFNAKRTTSHFISAVHAKVKDEKEFNAGIFVVLKELLGDIVELHLHKVFNDKAGRTTEIDWVAFCRTAHGWMCVPFSGEGKMRRGVGGDSILQNFCALQRLLATQPDLRHFMQLTACPILMLAVEGTDMRVWGMYFGARIYGSRLFDVSLRKDLTSQERLKIAIKLQLVRNAVRKLCDFYGRLHAATRPPTIPFLFPQPLALLQCLVPPPPPEVVEHLAFLDLYIVDNVDTAKDPARSLYKGVIFAGNADAVSVYVKIVPSKYGAAAHQLLAEHDPPYAPKLYWCHEIIVGYTMVVMAELHKSPGSQSIHPRRRNQRDIDLVKRDIGRALRILHAADYVHGDVRQPNIVITNRRAHLIDFDSADLDGVAEYPASLNPKVKWPGPASALVSMPIVKEHDLQRFQWTIEELQGTEPKPKPSAKPSAEVQEQIPYEEGLEMDLQRGRIAI</sequence>
<feature type="region of interest" description="Disordered" evidence="1">
    <location>
        <begin position="102"/>
        <end position="140"/>
    </location>
</feature>
<accession>A0A2G8S9S5</accession>
<dbReference type="EMBL" id="AYKW01000015">
    <property type="protein sequence ID" value="PIL30338.1"/>
    <property type="molecule type" value="Genomic_DNA"/>
</dbReference>
<dbReference type="Gene3D" id="1.10.510.10">
    <property type="entry name" value="Transferase(Phosphotransferase) domain 1"/>
    <property type="match status" value="1"/>
</dbReference>
<feature type="region of interest" description="Disordered" evidence="1">
    <location>
        <begin position="820"/>
        <end position="844"/>
    </location>
</feature>
<evidence type="ECO:0000313" key="2">
    <source>
        <dbReference type="EMBL" id="PIL30338.1"/>
    </source>
</evidence>
<reference evidence="2 3" key="1">
    <citation type="journal article" date="2015" name="Sci. Rep.">
        <title>Chromosome-level genome map provides insights into diverse defense mechanisms in the medicinal fungus Ganoderma sinense.</title>
        <authorList>
            <person name="Zhu Y."/>
            <person name="Xu J."/>
            <person name="Sun C."/>
            <person name="Zhou S."/>
            <person name="Xu H."/>
            <person name="Nelson D.R."/>
            <person name="Qian J."/>
            <person name="Song J."/>
            <person name="Luo H."/>
            <person name="Xiang L."/>
            <person name="Li Y."/>
            <person name="Xu Z."/>
            <person name="Ji A."/>
            <person name="Wang L."/>
            <person name="Lu S."/>
            <person name="Hayward A."/>
            <person name="Sun W."/>
            <person name="Li X."/>
            <person name="Schwartz D.C."/>
            <person name="Wang Y."/>
            <person name="Chen S."/>
        </authorList>
    </citation>
    <scope>NUCLEOTIDE SEQUENCE [LARGE SCALE GENOMIC DNA]</scope>
    <source>
        <strain evidence="2 3">ZZ0214-1</strain>
    </source>
</reference>
<dbReference type="OrthoDB" id="2801156at2759"/>
<dbReference type="Proteomes" id="UP000230002">
    <property type="component" value="Unassembled WGS sequence"/>
</dbReference>
<proteinExistence type="predicted"/>
<dbReference type="AlphaFoldDB" id="A0A2G8S9S5"/>
<evidence type="ECO:0000256" key="1">
    <source>
        <dbReference type="SAM" id="MobiDB-lite"/>
    </source>
</evidence>
<gene>
    <name evidence="2" type="ORF">GSI_07523</name>
</gene>
<name>A0A2G8S9S5_9APHY</name>
<evidence type="ECO:0000313" key="3">
    <source>
        <dbReference type="Proteomes" id="UP000230002"/>
    </source>
</evidence>
<keyword evidence="3" id="KW-1185">Reference proteome</keyword>